<dbReference type="PANTHER" id="PTHR42749:SF1">
    <property type="entry name" value="CELL SHAPE-DETERMINING PROTEIN MREB"/>
    <property type="match status" value="1"/>
</dbReference>
<dbReference type="PANTHER" id="PTHR42749">
    <property type="entry name" value="CELL SHAPE-DETERMINING PROTEIN MREB"/>
    <property type="match status" value="1"/>
</dbReference>
<reference evidence="3" key="1">
    <citation type="journal article" date="2019" name="Nat. Med.">
        <title>A library of human gut bacterial isolates paired with longitudinal multiomics data enables mechanistic microbiome research.</title>
        <authorList>
            <person name="Poyet M."/>
            <person name="Groussin M."/>
            <person name="Gibbons S.M."/>
            <person name="Avila-Pacheco J."/>
            <person name="Jiang X."/>
            <person name="Kearney S.M."/>
            <person name="Perrotta A.R."/>
            <person name="Berdy B."/>
            <person name="Zhao S."/>
            <person name="Lieberman T.D."/>
            <person name="Swanson P.K."/>
            <person name="Smith M."/>
            <person name="Roesemann S."/>
            <person name="Alexander J.E."/>
            <person name="Rich S.A."/>
            <person name="Livny J."/>
            <person name="Vlamakis H."/>
            <person name="Clish C."/>
            <person name="Bullock K."/>
            <person name="Deik A."/>
            <person name="Scott J."/>
            <person name="Pierce K.A."/>
            <person name="Xavier R.J."/>
            <person name="Alm E.J."/>
        </authorList>
    </citation>
    <scope>NUCLEOTIDE SEQUENCE</scope>
    <source>
        <strain evidence="3">BIOML-A154</strain>
    </source>
</reference>
<protein>
    <submittedName>
        <fullName evidence="3">Hsp70 family protein</fullName>
    </submittedName>
</protein>
<keyword evidence="2" id="KW-0067">ATP-binding</keyword>
<keyword evidence="1" id="KW-0547">Nucleotide-binding</keyword>
<dbReference type="AlphaFoldDB" id="A0A641QAJ8"/>
<dbReference type="SUPFAM" id="SSF53067">
    <property type="entry name" value="Actin-like ATPase domain"/>
    <property type="match status" value="2"/>
</dbReference>
<dbReference type="EMBL" id="VWKV01000011">
    <property type="protein sequence ID" value="KAA3963383.1"/>
    <property type="molecule type" value="Genomic_DNA"/>
</dbReference>
<proteinExistence type="predicted"/>
<dbReference type="InterPro" id="IPR043129">
    <property type="entry name" value="ATPase_NBD"/>
</dbReference>
<evidence type="ECO:0000256" key="1">
    <source>
        <dbReference type="ARBA" id="ARBA00022741"/>
    </source>
</evidence>
<dbReference type="Gene3D" id="3.90.640.10">
    <property type="entry name" value="Actin, Chain A, domain 4"/>
    <property type="match status" value="1"/>
</dbReference>
<evidence type="ECO:0000256" key="2">
    <source>
        <dbReference type="ARBA" id="ARBA00022840"/>
    </source>
</evidence>
<evidence type="ECO:0000313" key="3">
    <source>
        <dbReference type="EMBL" id="KAA3963383.1"/>
    </source>
</evidence>
<dbReference type="CDD" id="cd10170">
    <property type="entry name" value="ASKHA_NBD_HSP70"/>
    <property type="match status" value="1"/>
</dbReference>
<accession>A0A641QAJ8</accession>
<sequence length="571" mass="64970">MNMKLIVGIDFGTSTTVVRYKEEGTDVIKPIKDADGVSDIIPSAIFRVDGQNQTLYGCGALNAKTGGMQGELITNFKMGLLDVNPEERRIKEAYIEEFFTYIYKQFWNQTRGIRYDSMDVYVSVPAKWDTDAREVMKRTVKKAGFGENIICENEPTAAAYTMLHQHLNDFQKTKMLTVQKPMHVFMLDMGAGTTDIVIFRLKVDSEGRVATDNVLSYPTRDNRTLCGGREIDSILYNYILESLVKGTGKSKEELEQWGIYSVDKAKSWKDKYLSYRLKDNITIDTPNDFLPFLKMSGVSTQQALQMIRFNRQIFENETKEHWLELYKLIESAVAIYKEKYGKEVKGAEDIDLLFLTGGHSQWYCIPNLFNGEGINGYIGKDVNNGQGIVKALNFKKLREEPWRMFGDALPHECVATGLCLQDSNIKITTPTANNVWVRLTVNEQSSDYIQILKVGDLLPVQNKQSLEVTLSRNLVFGDCNFNITIELYTGENIETANRKILKLRQDENSVLGALIVAIMVLPIFFPVNYKFKINLCVDALEDGTLDVSGDCMMDNRENTRKEFSLKDMQEV</sequence>
<dbReference type="Gene3D" id="3.30.420.40">
    <property type="match status" value="2"/>
</dbReference>
<dbReference type="InterPro" id="IPR013126">
    <property type="entry name" value="Hsp_70_fam"/>
</dbReference>
<dbReference type="Pfam" id="PF00012">
    <property type="entry name" value="HSP70"/>
    <property type="match status" value="1"/>
</dbReference>
<dbReference type="GO" id="GO:0140662">
    <property type="term" value="F:ATP-dependent protein folding chaperone"/>
    <property type="evidence" value="ECO:0007669"/>
    <property type="project" value="InterPro"/>
</dbReference>
<comment type="caution">
    <text evidence="3">The sequence shown here is derived from an EMBL/GenBank/DDBJ whole genome shotgun (WGS) entry which is preliminary data.</text>
</comment>
<dbReference type="GO" id="GO:0005524">
    <property type="term" value="F:ATP binding"/>
    <property type="evidence" value="ECO:0007669"/>
    <property type="project" value="UniProtKB-KW"/>
</dbReference>
<organism evidence="3">
    <name type="scientific">Bacteroides ovatus</name>
    <dbReference type="NCBI Taxonomy" id="28116"/>
    <lineage>
        <taxon>Bacteria</taxon>
        <taxon>Pseudomonadati</taxon>
        <taxon>Bacteroidota</taxon>
        <taxon>Bacteroidia</taxon>
        <taxon>Bacteroidales</taxon>
        <taxon>Bacteroidaceae</taxon>
        <taxon>Bacteroides</taxon>
    </lineage>
</organism>
<name>A0A641QAJ8_BACOV</name>
<gene>
    <name evidence="3" type="ORF">F3D74_09185</name>
</gene>